<evidence type="ECO:0000313" key="19">
    <source>
        <dbReference type="Proteomes" id="UP001221302"/>
    </source>
</evidence>
<dbReference type="GO" id="GO:0015990">
    <property type="term" value="P:electron transport coupled proton transport"/>
    <property type="evidence" value="ECO:0007669"/>
    <property type="project" value="TreeGrafter"/>
</dbReference>
<dbReference type="AlphaFoldDB" id="A0AAE3P1S3"/>
<comment type="catalytic activity">
    <reaction evidence="12">
        <text>a plastoquinone + NADH + (n+1) H(+)(in) = a plastoquinol + NAD(+) + n H(+)(out)</text>
        <dbReference type="Rhea" id="RHEA:42608"/>
        <dbReference type="Rhea" id="RHEA-COMP:9561"/>
        <dbReference type="Rhea" id="RHEA-COMP:9562"/>
        <dbReference type="ChEBI" id="CHEBI:15378"/>
        <dbReference type="ChEBI" id="CHEBI:17757"/>
        <dbReference type="ChEBI" id="CHEBI:57540"/>
        <dbReference type="ChEBI" id="CHEBI:57945"/>
        <dbReference type="ChEBI" id="CHEBI:62192"/>
    </reaction>
</comment>
<evidence type="ECO:0000256" key="8">
    <source>
        <dbReference type="ARBA" id="ARBA00022989"/>
    </source>
</evidence>
<evidence type="ECO:0000256" key="10">
    <source>
        <dbReference type="ARBA" id="ARBA00023136"/>
    </source>
</evidence>
<dbReference type="Pfam" id="PF01010">
    <property type="entry name" value="Proton_antipo_C"/>
    <property type="match status" value="1"/>
</dbReference>
<dbReference type="GO" id="GO:0003954">
    <property type="term" value="F:NADH dehydrogenase activity"/>
    <property type="evidence" value="ECO:0007669"/>
    <property type="project" value="TreeGrafter"/>
</dbReference>
<feature type="transmembrane region" description="Helical" evidence="14">
    <location>
        <begin position="6"/>
        <end position="24"/>
    </location>
</feature>
<comment type="catalytic activity">
    <reaction evidence="11">
        <text>a plastoquinone + NADPH + (n+1) H(+)(in) = a plastoquinol + NADP(+) + n H(+)(out)</text>
        <dbReference type="Rhea" id="RHEA:42612"/>
        <dbReference type="Rhea" id="RHEA-COMP:9561"/>
        <dbReference type="Rhea" id="RHEA-COMP:9562"/>
        <dbReference type="ChEBI" id="CHEBI:15378"/>
        <dbReference type="ChEBI" id="CHEBI:17757"/>
        <dbReference type="ChEBI" id="CHEBI:57783"/>
        <dbReference type="ChEBI" id="CHEBI:58349"/>
        <dbReference type="ChEBI" id="CHEBI:62192"/>
    </reaction>
</comment>
<feature type="transmembrane region" description="Helical" evidence="14">
    <location>
        <begin position="286"/>
        <end position="307"/>
    </location>
</feature>
<dbReference type="PRINTS" id="PR01435">
    <property type="entry name" value="NPOXDRDTASE5"/>
</dbReference>
<dbReference type="InterPro" id="IPR018393">
    <property type="entry name" value="NADHpl_OxRdtase_5_subgr"/>
</dbReference>
<dbReference type="InterPro" id="IPR003945">
    <property type="entry name" value="NU5C-like"/>
</dbReference>
<evidence type="ECO:0000313" key="18">
    <source>
        <dbReference type="EMBL" id="MDF1612172.1"/>
    </source>
</evidence>
<feature type="domain" description="NADH:ubiquinone/plastoquinone oxidoreductase chloroplast chain 5 C-terminal" evidence="17">
    <location>
        <begin position="449"/>
        <end position="546"/>
    </location>
</feature>
<evidence type="ECO:0000256" key="9">
    <source>
        <dbReference type="ARBA" id="ARBA00023027"/>
    </source>
</evidence>
<evidence type="ECO:0000256" key="14">
    <source>
        <dbReference type="SAM" id="Phobius"/>
    </source>
</evidence>
<evidence type="ECO:0000256" key="1">
    <source>
        <dbReference type="ARBA" id="ARBA00004127"/>
    </source>
</evidence>
<dbReference type="PRINTS" id="PR01434">
    <property type="entry name" value="NADHDHGNASE5"/>
</dbReference>
<evidence type="ECO:0000256" key="12">
    <source>
        <dbReference type="ARBA" id="ARBA00048026"/>
    </source>
</evidence>
<name>A0AAE3P1S3_9BACT</name>
<feature type="transmembrane region" description="Helical" evidence="14">
    <location>
        <begin position="258"/>
        <end position="280"/>
    </location>
</feature>
<feature type="domain" description="NADH-Ubiquinone oxidoreductase (complex I) chain 5 N-terminal" evidence="16">
    <location>
        <begin position="71"/>
        <end position="121"/>
    </location>
</feature>
<dbReference type="PANTHER" id="PTHR42829">
    <property type="entry name" value="NADH-UBIQUINONE OXIDOREDUCTASE CHAIN 5"/>
    <property type="match status" value="1"/>
</dbReference>
<evidence type="ECO:0000256" key="3">
    <source>
        <dbReference type="ARBA" id="ARBA00022692"/>
    </source>
</evidence>
<comment type="caution">
    <text evidence="18">The sequence shown here is derived from an EMBL/GenBank/DDBJ whole genome shotgun (WGS) entry which is preliminary data.</text>
</comment>
<dbReference type="InterPro" id="IPR002128">
    <property type="entry name" value="NADH_UbQ_OxRdtase_chlpt_su5_C"/>
</dbReference>
<dbReference type="Gene3D" id="1.20.5.2700">
    <property type="match status" value="1"/>
</dbReference>
<dbReference type="GO" id="GO:0048038">
    <property type="term" value="F:quinone binding"/>
    <property type="evidence" value="ECO:0007669"/>
    <property type="project" value="UniProtKB-KW"/>
</dbReference>
<feature type="transmembrane region" description="Helical" evidence="14">
    <location>
        <begin position="346"/>
        <end position="363"/>
    </location>
</feature>
<evidence type="ECO:0000259" key="15">
    <source>
        <dbReference type="Pfam" id="PF00361"/>
    </source>
</evidence>
<feature type="transmembrane region" description="Helical" evidence="14">
    <location>
        <begin position="418"/>
        <end position="439"/>
    </location>
</feature>
<dbReference type="Pfam" id="PF00361">
    <property type="entry name" value="Proton_antipo_M"/>
    <property type="match status" value="1"/>
</dbReference>
<dbReference type="EMBL" id="JARGDL010000010">
    <property type="protein sequence ID" value="MDF1612172.1"/>
    <property type="molecule type" value="Genomic_DNA"/>
</dbReference>
<feature type="transmembrane region" description="Helical" evidence="14">
    <location>
        <begin position="460"/>
        <end position="482"/>
    </location>
</feature>
<dbReference type="NCBIfam" id="TIGR01974">
    <property type="entry name" value="NDH_I_L"/>
    <property type="match status" value="1"/>
</dbReference>
<keyword evidence="5" id="KW-0521">NADP</keyword>
<reference evidence="18" key="1">
    <citation type="submission" date="2023-03" db="EMBL/GenBank/DDBJ databases">
        <title>Stygiobacter electus gen. nov., sp. nov., facultatively anaerobic thermotolerant bacterium of the class Ignavibacteria from a well of Yessentuki mineral water deposit.</title>
        <authorList>
            <person name="Podosokorskaya O.A."/>
            <person name="Elcheninov A.G."/>
            <person name="Petrova N.F."/>
            <person name="Zavarzina D.G."/>
            <person name="Kublanov I.V."/>
            <person name="Merkel A.Y."/>
        </authorList>
    </citation>
    <scope>NUCLEOTIDE SEQUENCE</scope>
    <source>
        <strain evidence="18">09-Me</strain>
    </source>
</reference>
<keyword evidence="10 14" id="KW-0472">Membrane</keyword>
<evidence type="ECO:0000256" key="13">
    <source>
        <dbReference type="RuleBase" id="RU000320"/>
    </source>
</evidence>
<dbReference type="RefSeq" id="WP_321535939.1">
    <property type="nucleotide sequence ID" value="NZ_JARGDL010000010.1"/>
</dbReference>
<evidence type="ECO:0000256" key="7">
    <source>
        <dbReference type="ARBA" id="ARBA00022967"/>
    </source>
</evidence>
<proteinExistence type="inferred from homology"/>
<keyword evidence="19" id="KW-1185">Reference proteome</keyword>
<evidence type="ECO:0000256" key="4">
    <source>
        <dbReference type="ARBA" id="ARBA00022719"/>
    </source>
</evidence>
<accession>A0AAE3P1S3</accession>
<sequence>MINLIYLTVLLPLIGFLFNGLFGSKIKNEKIIGIIGSSTVGISFLIVVGAFIQTLSLPVEQRSNTVEIFTWLNVAGLNIKFAYLVDQLSLTMGLIVTGVGFLIHIYSIGYMHGDKGYWRFFSYLNLFIFAMMNLILGDNFLVLFLGWEGVGLCSYLLIGFWYDRNFEKGTTSQAAKKAFVVNRIGDFGFLLGMFLIYFTFDSLNFKEVFAKATTFPVTETTFSLIALFLFIGATGKSAQIPLFVWLPDAMAGPTPVSALIHAATMVTAGVYMVSRASILFASAPSIMIVVAVIGLLTALMAASIGLVQNDIKKVLAYSTVSQLGYMFLAAGVGAFSASIFHVMTHAFFKALLFLGAGSVIHGMHEEQNIQNYGGLKKYMPKTYITFFIATLAITGVPGLSGFFSKDEILWNAYANGSFVFWLIGVLTAMMTAFYMFRLLSLTFYGNERFDHHHVHPHESPAVMTVPLMILAFLSVVGGFVGMPKVFVGEHGNLFENWLEPIYKPAQLKLAHFGMHSHFEEILLMAISVVLALSAIYFALKVYTQKPEIAESVSSKFKGLYNLLLNKYFVDEIYEASVVQPIQKGSEKLLWKFADVKIIDGAVNGVALLIDKLAEQIKKIQTGFVQYYALVMIAGIAVVLFFLLFSL</sequence>
<evidence type="ECO:0000256" key="5">
    <source>
        <dbReference type="ARBA" id="ARBA00022857"/>
    </source>
</evidence>
<keyword evidence="3 13" id="KW-0812">Transmembrane</keyword>
<dbReference type="InterPro" id="IPR001750">
    <property type="entry name" value="ND/Mrp_TM"/>
</dbReference>
<comment type="similarity">
    <text evidence="2">Belongs to the complex I subunit 5 family.</text>
</comment>
<organism evidence="18 19">
    <name type="scientific">Stygiobacter electus</name>
    <dbReference type="NCBI Taxonomy" id="3032292"/>
    <lineage>
        <taxon>Bacteria</taxon>
        <taxon>Pseudomonadati</taxon>
        <taxon>Ignavibacteriota</taxon>
        <taxon>Ignavibacteria</taxon>
        <taxon>Ignavibacteriales</taxon>
        <taxon>Melioribacteraceae</taxon>
        <taxon>Stygiobacter</taxon>
    </lineage>
</organism>
<comment type="subcellular location">
    <subcellularLocation>
        <location evidence="1">Endomembrane system</location>
        <topology evidence="1">Multi-pass membrane protein</topology>
    </subcellularLocation>
    <subcellularLocation>
        <location evidence="13">Membrane</location>
        <topology evidence="13">Multi-pass membrane protein</topology>
    </subcellularLocation>
</comment>
<feature type="transmembrane region" description="Helical" evidence="14">
    <location>
        <begin position="183"/>
        <end position="200"/>
    </location>
</feature>
<feature type="domain" description="NADH:quinone oxidoreductase/Mrp antiporter transmembrane" evidence="15">
    <location>
        <begin position="138"/>
        <end position="431"/>
    </location>
</feature>
<feature type="transmembrane region" description="Helical" evidence="14">
    <location>
        <begin position="142"/>
        <end position="162"/>
    </location>
</feature>
<dbReference type="Proteomes" id="UP001221302">
    <property type="component" value="Unassembled WGS sequence"/>
</dbReference>
<feature type="transmembrane region" description="Helical" evidence="14">
    <location>
        <begin position="117"/>
        <end position="136"/>
    </location>
</feature>
<dbReference type="PANTHER" id="PTHR42829:SF2">
    <property type="entry name" value="NADH-UBIQUINONE OXIDOREDUCTASE CHAIN 5"/>
    <property type="match status" value="1"/>
</dbReference>
<protein>
    <submittedName>
        <fullName evidence="18">NADH-quinone oxidoreductase subunit L</fullName>
    </submittedName>
</protein>
<keyword evidence="7" id="KW-1278">Translocase</keyword>
<dbReference type="GO" id="GO:0012505">
    <property type="term" value="C:endomembrane system"/>
    <property type="evidence" value="ECO:0007669"/>
    <property type="project" value="UniProtKB-SubCell"/>
</dbReference>
<dbReference type="NCBIfam" id="NF005141">
    <property type="entry name" value="PRK06590.1"/>
    <property type="match status" value="1"/>
</dbReference>
<dbReference type="GO" id="GO:0008137">
    <property type="term" value="F:NADH dehydrogenase (ubiquinone) activity"/>
    <property type="evidence" value="ECO:0007669"/>
    <property type="project" value="InterPro"/>
</dbReference>
<keyword evidence="6" id="KW-0618">Plastoquinone</keyword>
<evidence type="ECO:0000259" key="16">
    <source>
        <dbReference type="Pfam" id="PF00662"/>
    </source>
</evidence>
<keyword evidence="4" id="KW-0874">Quinone</keyword>
<evidence type="ECO:0000256" key="11">
    <source>
        <dbReference type="ARBA" id="ARBA00047726"/>
    </source>
</evidence>
<evidence type="ECO:0000256" key="2">
    <source>
        <dbReference type="ARBA" id="ARBA00008200"/>
    </source>
</evidence>
<dbReference type="Pfam" id="PF00662">
    <property type="entry name" value="Proton_antipo_N"/>
    <property type="match status" value="1"/>
</dbReference>
<feature type="transmembrane region" description="Helical" evidence="14">
    <location>
        <begin position="383"/>
        <end position="403"/>
    </location>
</feature>
<keyword evidence="8 14" id="KW-1133">Transmembrane helix</keyword>
<evidence type="ECO:0000256" key="6">
    <source>
        <dbReference type="ARBA" id="ARBA00022957"/>
    </source>
</evidence>
<feature type="transmembrane region" description="Helical" evidence="14">
    <location>
        <begin position="220"/>
        <end position="246"/>
    </location>
</feature>
<dbReference type="InterPro" id="IPR001516">
    <property type="entry name" value="Proton_antipo_N"/>
</dbReference>
<feature type="transmembrane region" description="Helical" evidence="14">
    <location>
        <begin position="31"/>
        <end position="52"/>
    </location>
</feature>
<dbReference type="GO" id="GO:0016020">
    <property type="term" value="C:membrane"/>
    <property type="evidence" value="ECO:0007669"/>
    <property type="project" value="UniProtKB-SubCell"/>
</dbReference>
<gene>
    <name evidence="18" type="primary">nuoL</name>
    <name evidence="18" type="ORF">P0M35_08425</name>
</gene>
<feature type="transmembrane region" description="Helical" evidence="14">
    <location>
        <begin position="521"/>
        <end position="539"/>
    </location>
</feature>
<dbReference type="GO" id="GO:0042773">
    <property type="term" value="P:ATP synthesis coupled electron transport"/>
    <property type="evidence" value="ECO:0007669"/>
    <property type="project" value="InterPro"/>
</dbReference>
<keyword evidence="9" id="KW-0520">NAD</keyword>
<evidence type="ECO:0000259" key="17">
    <source>
        <dbReference type="Pfam" id="PF01010"/>
    </source>
</evidence>
<feature type="transmembrane region" description="Helical" evidence="14">
    <location>
        <begin position="314"/>
        <end position="340"/>
    </location>
</feature>
<feature type="transmembrane region" description="Helical" evidence="14">
    <location>
        <begin position="626"/>
        <end position="644"/>
    </location>
</feature>
<feature type="transmembrane region" description="Helical" evidence="14">
    <location>
        <begin position="81"/>
        <end position="105"/>
    </location>
</feature>